<name>A0A9D4AL89_9ROSI</name>
<protein>
    <submittedName>
        <fullName evidence="1">Uncharacterized protein</fullName>
    </submittedName>
</protein>
<gene>
    <name evidence="1" type="ORF">J1N35_000966</name>
</gene>
<evidence type="ECO:0000313" key="1">
    <source>
        <dbReference type="EMBL" id="KAH1129588.1"/>
    </source>
</evidence>
<reference evidence="1 2" key="1">
    <citation type="journal article" date="2021" name="Plant Biotechnol. J.">
        <title>Multi-omics assisted identification of the key and species-specific regulatory components of drought-tolerant mechanisms in Gossypium stocksii.</title>
        <authorList>
            <person name="Yu D."/>
            <person name="Ke L."/>
            <person name="Zhang D."/>
            <person name="Wu Y."/>
            <person name="Sun Y."/>
            <person name="Mei J."/>
            <person name="Sun J."/>
            <person name="Sun Y."/>
        </authorList>
    </citation>
    <scope>NUCLEOTIDE SEQUENCE [LARGE SCALE GENOMIC DNA]</scope>
    <source>
        <strain evidence="2">cv. E1</strain>
        <tissue evidence="1">Leaf</tissue>
    </source>
</reference>
<keyword evidence="2" id="KW-1185">Reference proteome</keyword>
<organism evidence="1 2">
    <name type="scientific">Gossypium stocksii</name>
    <dbReference type="NCBI Taxonomy" id="47602"/>
    <lineage>
        <taxon>Eukaryota</taxon>
        <taxon>Viridiplantae</taxon>
        <taxon>Streptophyta</taxon>
        <taxon>Embryophyta</taxon>
        <taxon>Tracheophyta</taxon>
        <taxon>Spermatophyta</taxon>
        <taxon>Magnoliopsida</taxon>
        <taxon>eudicotyledons</taxon>
        <taxon>Gunneridae</taxon>
        <taxon>Pentapetalae</taxon>
        <taxon>rosids</taxon>
        <taxon>malvids</taxon>
        <taxon>Malvales</taxon>
        <taxon>Malvaceae</taxon>
        <taxon>Malvoideae</taxon>
        <taxon>Gossypium</taxon>
    </lineage>
</organism>
<dbReference type="Proteomes" id="UP000828251">
    <property type="component" value="Unassembled WGS sequence"/>
</dbReference>
<evidence type="ECO:0000313" key="2">
    <source>
        <dbReference type="Proteomes" id="UP000828251"/>
    </source>
</evidence>
<dbReference type="EMBL" id="JAIQCV010000001">
    <property type="protein sequence ID" value="KAH1129588.1"/>
    <property type="molecule type" value="Genomic_DNA"/>
</dbReference>
<accession>A0A9D4AL89</accession>
<comment type="caution">
    <text evidence="1">The sequence shown here is derived from an EMBL/GenBank/DDBJ whole genome shotgun (WGS) entry which is preliminary data.</text>
</comment>
<dbReference type="OrthoDB" id="1001751at2759"/>
<sequence length="200" mass="22657">MVEAKSFVELGPTEDKFISYEPDGMGNEKTANKLGLSIRKSNKKIKTVNSEEAPTVGVSRNVELQIGKWKYKKDFEIVLFPWGDEIQLVEDVLDGANINSTERNATKAPSEKLVEHEFDMRPVELTIETTPLGKQDRWGSFKVFKQGGRGTVGGTKPRCENRGDFNWNKLEWGQVRAVTFCQQNVPTSAIVQVKRQRKPR</sequence>
<dbReference type="AlphaFoldDB" id="A0A9D4AL89"/>
<proteinExistence type="predicted"/>